<dbReference type="PANTHER" id="PTHR41247">
    <property type="entry name" value="HTH-TYPE TRANSCRIPTIONAL REPRESSOR YCNK"/>
    <property type="match status" value="1"/>
</dbReference>
<gene>
    <name evidence="1" type="ORF">CRV06_10310</name>
</gene>
<keyword evidence="2" id="KW-1185">Reference proteome</keyword>
<evidence type="ECO:0000313" key="2">
    <source>
        <dbReference type="Proteomes" id="UP000290191"/>
    </source>
</evidence>
<accession>A0A4Q0XZE1</accession>
<dbReference type="RefSeq" id="WP_044416006.1">
    <property type="nucleotide sequence ID" value="NZ_CP041070.1"/>
</dbReference>
<dbReference type="AlphaFoldDB" id="A0A4Q0XZE1"/>
<protein>
    <recommendedName>
        <fullName evidence="3">Protein NosL</fullName>
    </recommendedName>
</protein>
<dbReference type="OrthoDB" id="8560674at2"/>
<dbReference type="Proteomes" id="UP000290191">
    <property type="component" value="Unassembled WGS sequence"/>
</dbReference>
<organism evidence="1 2">
    <name type="scientific">Halarcobacter anaerophilus</name>
    <dbReference type="NCBI Taxonomy" id="877500"/>
    <lineage>
        <taxon>Bacteria</taxon>
        <taxon>Pseudomonadati</taxon>
        <taxon>Campylobacterota</taxon>
        <taxon>Epsilonproteobacteria</taxon>
        <taxon>Campylobacterales</taxon>
        <taxon>Arcobacteraceae</taxon>
        <taxon>Halarcobacter</taxon>
    </lineage>
</organism>
<reference evidence="1 2" key="1">
    <citation type="submission" date="2017-10" db="EMBL/GenBank/DDBJ databases">
        <title>Genomics of the genus Arcobacter.</title>
        <authorList>
            <person name="Perez-Cataluna A."/>
            <person name="Figueras M.J."/>
        </authorList>
    </citation>
    <scope>NUCLEOTIDE SEQUENCE [LARGE SCALE GENOMIC DNA]</scope>
    <source>
        <strain evidence="1 2">DSM 24636</strain>
    </source>
</reference>
<dbReference type="PANTHER" id="PTHR41247:SF1">
    <property type="entry name" value="HTH-TYPE TRANSCRIPTIONAL REPRESSOR YCNK"/>
    <property type="match status" value="1"/>
</dbReference>
<name>A0A4Q0XZE1_9BACT</name>
<dbReference type="PROSITE" id="PS51257">
    <property type="entry name" value="PROKAR_LIPOPROTEIN"/>
    <property type="match status" value="1"/>
</dbReference>
<dbReference type="STRING" id="877500.GCA_000935065_00991"/>
<proteinExistence type="predicted"/>
<dbReference type="Pfam" id="PF05573">
    <property type="entry name" value="NosL"/>
    <property type="match status" value="1"/>
</dbReference>
<comment type="caution">
    <text evidence="1">The sequence shown here is derived from an EMBL/GenBank/DDBJ whole genome shotgun (WGS) entry which is preliminary data.</text>
</comment>
<dbReference type="InterPro" id="IPR008719">
    <property type="entry name" value="N2O_reductase_NosL"/>
</dbReference>
<evidence type="ECO:0008006" key="3">
    <source>
        <dbReference type="Google" id="ProtNLM"/>
    </source>
</evidence>
<sequence>MKKNILNTGILVVLIMVFMACEKKDSNNPHEMHWDRDMCVRCKMVISNRKHAVQVINPESNKVYKFDDLGCAIKWFRENDIGWEDNAKIWITDVKSGKWIDAKKAYYDTTHNTPMAYGFSANEKKQSITDNTSEVLDFNEVKKRILERKKQ</sequence>
<dbReference type="SUPFAM" id="SSF160387">
    <property type="entry name" value="NosL/MerB-like"/>
    <property type="match status" value="1"/>
</dbReference>
<dbReference type="EMBL" id="PDKO01000008">
    <property type="protein sequence ID" value="RXJ62525.1"/>
    <property type="molecule type" value="Genomic_DNA"/>
</dbReference>
<evidence type="ECO:0000313" key="1">
    <source>
        <dbReference type="EMBL" id="RXJ62525.1"/>
    </source>
</evidence>